<evidence type="ECO:0000259" key="2">
    <source>
        <dbReference type="Pfam" id="PF13635"/>
    </source>
</evidence>
<dbReference type="RefSeq" id="WP_282590499.1">
    <property type="nucleotide sequence ID" value="NZ_JAPAAF010000003.1"/>
</dbReference>
<feature type="domain" description="AAA" evidence="1">
    <location>
        <begin position="19"/>
        <end position="138"/>
    </location>
</feature>
<dbReference type="InterPro" id="IPR025420">
    <property type="entry name" value="DUF4143"/>
</dbReference>
<evidence type="ECO:0000313" key="3">
    <source>
        <dbReference type="EMBL" id="MCW0481889.1"/>
    </source>
</evidence>
<keyword evidence="3" id="KW-0547">Nucleotide-binding</keyword>
<gene>
    <name evidence="3" type="ORF">N2K84_04045</name>
</gene>
<dbReference type="InterPro" id="IPR041682">
    <property type="entry name" value="AAA_14"/>
</dbReference>
<dbReference type="SUPFAM" id="SSF52540">
    <property type="entry name" value="P-loop containing nucleoside triphosphate hydrolases"/>
    <property type="match status" value="1"/>
</dbReference>
<reference evidence="3" key="1">
    <citation type="submission" date="2022-10" db="EMBL/GenBank/DDBJ databases">
        <title>Gaoshiqiia sediminis gen. nov., sp. nov., isolated from coastal sediment.</title>
        <authorList>
            <person name="Yu W.X."/>
            <person name="Mu D.S."/>
            <person name="Du J.Z."/>
            <person name="Liang Y.Q."/>
        </authorList>
    </citation>
    <scope>NUCLEOTIDE SEQUENCE</scope>
    <source>
        <strain evidence="3">A06</strain>
    </source>
</reference>
<keyword evidence="3" id="KW-0067">ATP-binding</keyword>
<accession>A0AA41Y1S4</accession>
<evidence type="ECO:0000313" key="4">
    <source>
        <dbReference type="Proteomes" id="UP001163821"/>
    </source>
</evidence>
<dbReference type="AlphaFoldDB" id="A0AA41Y1S4"/>
<dbReference type="InterPro" id="IPR027417">
    <property type="entry name" value="P-loop_NTPase"/>
</dbReference>
<comment type="caution">
    <text evidence="3">The sequence shown here is derived from an EMBL/GenBank/DDBJ whole genome shotgun (WGS) entry which is preliminary data.</text>
</comment>
<protein>
    <submittedName>
        <fullName evidence="3">ATP-binding protein</fullName>
    </submittedName>
</protein>
<keyword evidence="4" id="KW-1185">Reference proteome</keyword>
<dbReference type="Pfam" id="PF13173">
    <property type="entry name" value="AAA_14"/>
    <property type="match status" value="1"/>
</dbReference>
<dbReference type="Pfam" id="PF13635">
    <property type="entry name" value="DUF4143"/>
    <property type="match status" value="1"/>
</dbReference>
<proteinExistence type="predicted"/>
<name>A0AA41Y1S4_9BACT</name>
<organism evidence="3 4">
    <name type="scientific">Gaoshiqia sediminis</name>
    <dbReference type="NCBI Taxonomy" id="2986998"/>
    <lineage>
        <taxon>Bacteria</taxon>
        <taxon>Pseudomonadati</taxon>
        <taxon>Bacteroidota</taxon>
        <taxon>Bacteroidia</taxon>
        <taxon>Marinilabiliales</taxon>
        <taxon>Prolixibacteraceae</taxon>
        <taxon>Gaoshiqia</taxon>
    </lineage>
</organism>
<evidence type="ECO:0000259" key="1">
    <source>
        <dbReference type="Pfam" id="PF13173"/>
    </source>
</evidence>
<feature type="domain" description="DUF4143" evidence="2">
    <location>
        <begin position="178"/>
        <end position="331"/>
    </location>
</feature>
<dbReference type="Gene3D" id="3.40.50.300">
    <property type="entry name" value="P-loop containing nucleotide triphosphate hydrolases"/>
    <property type="match status" value="1"/>
</dbReference>
<dbReference type="PANTHER" id="PTHR43566:SF2">
    <property type="entry name" value="DUF4143 DOMAIN-CONTAINING PROTEIN"/>
    <property type="match status" value="1"/>
</dbReference>
<sequence length="387" mass="43998">MMYIPREIKENVRKALKNNPVVALIGPRQSGKSTLVKKMLEDYPESIYLDLERPSDLQKLSDAEWFLSSQKGKLICIDEVQRMPELFPLLRSLVDEWGRNSLFLMLGSASRDLLKQSSESLAGRISYKRLTPFLWKELGGDYTLESYFSRGAFPRSLLAEDDEVSFEWREDFIATFLERDLLQWKGFTPVTMRRLWQMLAHVNGQTVDYTALARSLGVSNVTVKNYIDLLESTFMVEVVPAYRSNLGKRLVKAPKVYLADSGITAALLGLRSFESLSGHPSFGAIWEQIVLINLKGIFPEASFFFYRTTNGAEVDFVMNIRNAVFAIECKSTLSPSLSKGNYNSFEDIAPDHIFIASPVAKGWPMKEGIDVVSLDELEVKIREKMNR</sequence>
<dbReference type="EMBL" id="JAPAAF010000003">
    <property type="protein sequence ID" value="MCW0481889.1"/>
    <property type="molecule type" value="Genomic_DNA"/>
</dbReference>
<dbReference type="GO" id="GO:0005524">
    <property type="term" value="F:ATP binding"/>
    <property type="evidence" value="ECO:0007669"/>
    <property type="project" value="UniProtKB-KW"/>
</dbReference>
<dbReference type="PANTHER" id="PTHR43566">
    <property type="entry name" value="CONSERVED PROTEIN"/>
    <property type="match status" value="1"/>
</dbReference>
<dbReference type="Proteomes" id="UP001163821">
    <property type="component" value="Unassembled WGS sequence"/>
</dbReference>